<dbReference type="GO" id="GO:0016020">
    <property type="term" value="C:membrane"/>
    <property type="evidence" value="ECO:0007669"/>
    <property type="project" value="UniProtKB-SubCell"/>
</dbReference>
<dbReference type="PANTHER" id="PTHR30576">
    <property type="entry name" value="COLANIC BIOSYNTHESIS UDP-GLUCOSE LIPID CARRIER TRANSFERASE"/>
    <property type="match status" value="1"/>
</dbReference>
<reference evidence="9 10" key="1">
    <citation type="submission" date="2019-01" db="EMBL/GenBank/DDBJ databases">
        <title>Blautia sp. nov. KGMB01111 isolated human feces.</title>
        <authorList>
            <person name="Park J.-E."/>
            <person name="Kim J.-S."/>
            <person name="Park S.-H."/>
        </authorList>
    </citation>
    <scope>NUCLEOTIDE SEQUENCE [LARGE SCALE GENOMIC DNA]</scope>
    <source>
        <strain evidence="9 10">KGMB01111</strain>
    </source>
</reference>
<dbReference type="Gene3D" id="3.40.50.720">
    <property type="entry name" value="NAD(P)-binding Rossmann-like Domain"/>
    <property type="match status" value="1"/>
</dbReference>
<accession>A0A4Q1RFX3</accession>
<organism evidence="9 10">
    <name type="scientific">Blautia faecicola</name>
    <dbReference type="NCBI Taxonomy" id="2509240"/>
    <lineage>
        <taxon>Bacteria</taxon>
        <taxon>Bacillati</taxon>
        <taxon>Bacillota</taxon>
        <taxon>Clostridia</taxon>
        <taxon>Lachnospirales</taxon>
        <taxon>Lachnospiraceae</taxon>
        <taxon>Blautia</taxon>
    </lineage>
</organism>
<gene>
    <name evidence="9" type="ORF">ETP43_04390</name>
</gene>
<dbReference type="InterPro" id="IPR017473">
    <property type="entry name" value="Undecaprenyl-P_gluc_Ptfrase"/>
</dbReference>
<keyword evidence="3 9" id="KW-0808">Transferase</keyword>
<dbReference type="InterPro" id="IPR036291">
    <property type="entry name" value="NAD(P)-bd_dom_sf"/>
</dbReference>
<dbReference type="Proteomes" id="UP000290106">
    <property type="component" value="Unassembled WGS sequence"/>
</dbReference>
<evidence type="ECO:0000313" key="10">
    <source>
        <dbReference type="Proteomes" id="UP000290106"/>
    </source>
</evidence>
<dbReference type="InterPro" id="IPR017475">
    <property type="entry name" value="EPS_sugar_tfrase"/>
</dbReference>
<evidence type="ECO:0000256" key="1">
    <source>
        <dbReference type="ARBA" id="ARBA00004141"/>
    </source>
</evidence>
<dbReference type="AlphaFoldDB" id="A0A4Q1RFX3"/>
<dbReference type="PANTHER" id="PTHR30576:SF0">
    <property type="entry name" value="UNDECAPRENYL-PHOSPHATE N-ACETYLGALACTOSAMINYL 1-PHOSPHATE TRANSFERASE-RELATED"/>
    <property type="match status" value="1"/>
</dbReference>
<comment type="subcellular location">
    <subcellularLocation>
        <location evidence="1">Membrane</location>
        <topology evidence="1">Multi-pass membrane protein</topology>
    </subcellularLocation>
</comment>
<keyword evidence="6 7" id="KW-0472">Membrane</keyword>
<dbReference type="EC" id="2.7.8.31" evidence="9"/>
<evidence type="ECO:0000256" key="7">
    <source>
        <dbReference type="SAM" id="Phobius"/>
    </source>
</evidence>
<feature type="transmembrane region" description="Helical" evidence="7">
    <location>
        <begin position="51"/>
        <end position="71"/>
    </location>
</feature>
<evidence type="ECO:0000256" key="3">
    <source>
        <dbReference type="ARBA" id="ARBA00022679"/>
    </source>
</evidence>
<proteinExistence type="inferred from homology"/>
<dbReference type="EMBL" id="SDKC01000001">
    <property type="protein sequence ID" value="RXS74520.1"/>
    <property type="molecule type" value="Genomic_DNA"/>
</dbReference>
<protein>
    <submittedName>
        <fullName evidence="9">Undecaprenyl-phosphate glucose phosphotransferase</fullName>
        <ecNumber evidence="9">2.7.8.31</ecNumber>
    </submittedName>
</protein>
<dbReference type="NCBIfam" id="TIGR03023">
    <property type="entry name" value="WcaJ_sugtrans"/>
    <property type="match status" value="1"/>
</dbReference>
<dbReference type="OrthoDB" id="9808602at2"/>
<evidence type="ECO:0000256" key="5">
    <source>
        <dbReference type="ARBA" id="ARBA00022989"/>
    </source>
</evidence>
<keyword evidence="4 7" id="KW-0812">Transmembrane</keyword>
<dbReference type="RefSeq" id="WP_129257153.1">
    <property type="nucleotide sequence ID" value="NZ_JBGKFY010000002.1"/>
</dbReference>
<evidence type="ECO:0000259" key="8">
    <source>
        <dbReference type="Pfam" id="PF02397"/>
    </source>
</evidence>
<comment type="caution">
    <text evidence="9">The sequence shown here is derived from an EMBL/GenBank/DDBJ whole genome shotgun (WGS) entry which is preliminary data.</text>
</comment>
<dbReference type="Pfam" id="PF13727">
    <property type="entry name" value="CoA_binding_3"/>
    <property type="match status" value="1"/>
</dbReference>
<keyword evidence="5 7" id="KW-1133">Transmembrane helix</keyword>
<feature type="transmembrane region" description="Helical" evidence="7">
    <location>
        <begin position="83"/>
        <end position="104"/>
    </location>
</feature>
<dbReference type="NCBIfam" id="TIGR03025">
    <property type="entry name" value="EPS_sugtrans"/>
    <property type="match status" value="1"/>
</dbReference>
<evidence type="ECO:0000256" key="2">
    <source>
        <dbReference type="ARBA" id="ARBA00006464"/>
    </source>
</evidence>
<dbReference type="GO" id="GO:0089702">
    <property type="term" value="F:undecaprenyl-phosphate glucose phosphotransferase activity"/>
    <property type="evidence" value="ECO:0007669"/>
    <property type="project" value="UniProtKB-EC"/>
</dbReference>
<evidence type="ECO:0000256" key="6">
    <source>
        <dbReference type="ARBA" id="ARBA00023136"/>
    </source>
</evidence>
<keyword evidence="10" id="KW-1185">Reference proteome</keyword>
<evidence type="ECO:0000256" key="4">
    <source>
        <dbReference type="ARBA" id="ARBA00022692"/>
    </source>
</evidence>
<feature type="transmembrane region" description="Helical" evidence="7">
    <location>
        <begin position="286"/>
        <end position="307"/>
    </location>
</feature>
<sequence>MIKDNQKYFNRMHVVIDAVVIIISYLAAWLLKFVGPFSGDAVRSLSFEWYMTALFGIVPVYLILYYAFNLYTPKRVQGRRLEFSNIVKANTVGLLLLIGGIYVLLKEINFSRDMLFYFYFINMCLEELVRMAIRYLLRDIRKRGLNQKHILLVGYSKAAEGYIDRILENPQWGYQIRGILDDNVEAGTTYRGIKVLGRIANLMVILPENRLDEIAITLGLSEYYRLQEIVAMCEKSGVHTKFIPDYNNIIPTKPYTEDLLGLPVINIRYVPLTNTFNAVVKRLMDIFGSLVAIILFSPVMLFAVIMIKLTSPGPLIYKQERVGLHNHTFMMYKFRSMEVQSKESEKKAWTVKNDPRVTGIGKLMRRTSIDELPQLFNILKGDMSLVGPRPERPFFVEKFREEIPRYMVKHQVRPGLTGWAQVNGYRGNTSIRKRIEYDLYYIENWSIGLDIKIILLTFLKGFINKNAY</sequence>
<dbReference type="SUPFAM" id="SSF51735">
    <property type="entry name" value="NAD(P)-binding Rossmann-fold domains"/>
    <property type="match status" value="1"/>
</dbReference>
<comment type="similarity">
    <text evidence="2">Belongs to the bacterial sugar transferase family.</text>
</comment>
<dbReference type="InterPro" id="IPR003362">
    <property type="entry name" value="Bact_transf"/>
</dbReference>
<feature type="transmembrane region" description="Helical" evidence="7">
    <location>
        <begin position="12"/>
        <end position="31"/>
    </location>
</feature>
<dbReference type="Pfam" id="PF02397">
    <property type="entry name" value="Bac_transf"/>
    <property type="match status" value="1"/>
</dbReference>
<name>A0A4Q1RFX3_9FIRM</name>
<feature type="transmembrane region" description="Helical" evidence="7">
    <location>
        <begin position="116"/>
        <end position="137"/>
    </location>
</feature>
<feature type="domain" description="Bacterial sugar transferase" evidence="8">
    <location>
        <begin position="281"/>
        <end position="460"/>
    </location>
</feature>
<evidence type="ECO:0000313" key="9">
    <source>
        <dbReference type="EMBL" id="RXS74520.1"/>
    </source>
</evidence>